<evidence type="ECO:0000313" key="3">
    <source>
        <dbReference type="EMBL" id="HIU10354.1"/>
    </source>
</evidence>
<sequence>MFDLGVFVGPGIVLATMLIAWVSFIVWGGRAIRESAERVEQPPAETPLAPTVDAEDEPDDAITLLTDTPELERTAEFSQPLFAQSFLEGEELDPADVDYNAAIDRITADLDAAEAASVESVAESDFSAAAAEEDISAAQDDDMEATCMLSADELPKDDGDIEATRILDPDEAAAIAAAVADGVAAATGEALDQTALEETRLIDGIDKLDKIPKVEDAPVLPVFGDGTENEALRHDALFPEQPLPFGPKMAWLAVPGYQPSEVIAALRLGQVEPANWTKGLTEAYADNNRVFVSPLLSGWVLVIGKTLWQKADMNRSAENIQWLKDVGRMFGNACFFSTMRGLGNHGWIGIRGGSIARAYGYSGELQELIWLVGEPTEEEIAVNPGFLSEAEERRLPGFRPVIPDEKMVLAMAAAWSVDVTFASRSYPPDFGFLGTL</sequence>
<evidence type="ECO:0000256" key="2">
    <source>
        <dbReference type="SAM" id="Phobius"/>
    </source>
</evidence>
<proteinExistence type="predicted"/>
<evidence type="ECO:0000313" key="4">
    <source>
        <dbReference type="Proteomes" id="UP000824124"/>
    </source>
</evidence>
<dbReference type="EMBL" id="DVMH01000021">
    <property type="protein sequence ID" value="HIU10354.1"/>
    <property type="molecule type" value="Genomic_DNA"/>
</dbReference>
<accession>A0A9D1HJQ5</accession>
<feature type="region of interest" description="Disordered" evidence="1">
    <location>
        <begin position="37"/>
        <end position="56"/>
    </location>
</feature>
<dbReference type="AlphaFoldDB" id="A0A9D1HJQ5"/>
<gene>
    <name evidence="3" type="ORF">IAB00_03795</name>
</gene>
<dbReference type="Proteomes" id="UP000824124">
    <property type="component" value="Unassembled WGS sequence"/>
</dbReference>
<evidence type="ECO:0000256" key="1">
    <source>
        <dbReference type="SAM" id="MobiDB-lite"/>
    </source>
</evidence>
<keyword evidence="2" id="KW-0472">Membrane</keyword>
<keyword evidence="2" id="KW-1133">Transmembrane helix</keyword>
<reference evidence="3" key="2">
    <citation type="journal article" date="2021" name="PeerJ">
        <title>Extensive microbial diversity within the chicken gut microbiome revealed by metagenomics and culture.</title>
        <authorList>
            <person name="Gilroy R."/>
            <person name="Ravi A."/>
            <person name="Getino M."/>
            <person name="Pursley I."/>
            <person name="Horton D.L."/>
            <person name="Alikhan N.F."/>
            <person name="Baker D."/>
            <person name="Gharbi K."/>
            <person name="Hall N."/>
            <person name="Watson M."/>
            <person name="Adriaenssens E.M."/>
            <person name="Foster-Nyarko E."/>
            <person name="Jarju S."/>
            <person name="Secka A."/>
            <person name="Antonio M."/>
            <person name="Oren A."/>
            <person name="Chaudhuri R.R."/>
            <person name="La Ragione R."/>
            <person name="Hildebrand F."/>
            <person name="Pallen M.J."/>
        </authorList>
    </citation>
    <scope>NUCLEOTIDE SEQUENCE</scope>
    <source>
        <strain evidence="3">2830</strain>
    </source>
</reference>
<feature type="transmembrane region" description="Helical" evidence="2">
    <location>
        <begin position="6"/>
        <end position="28"/>
    </location>
</feature>
<protein>
    <submittedName>
        <fullName evidence="3">Uncharacterized protein</fullName>
    </submittedName>
</protein>
<keyword evidence="2" id="KW-0812">Transmembrane</keyword>
<comment type="caution">
    <text evidence="3">The sequence shown here is derived from an EMBL/GenBank/DDBJ whole genome shotgun (WGS) entry which is preliminary data.</text>
</comment>
<reference evidence="3" key="1">
    <citation type="submission" date="2020-10" db="EMBL/GenBank/DDBJ databases">
        <authorList>
            <person name="Gilroy R."/>
        </authorList>
    </citation>
    <scope>NUCLEOTIDE SEQUENCE</scope>
    <source>
        <strain evidence="3">2830</strain>
    </source>
</reference>
<organism evidence="3 4">
    <name type="scientific">Candidatus Avidehalobacter gallistercoris</name>
    <dbReference type="NCBI Taxonomy" id="2840694"/>
    <lineage>
        <taxon>Bacteria</taxon>
        <taxon>Bacillati</taxon>
        <taxon>Bacillota</taxon>
        <taxon>Clostridia</taxon>
        <taxon>Eubacteriales</taxon>
        <taxon>Peptococcaceae</taxon>
        <taxon>Peptococcaceae incertae sedis</taxon>
        <taxon>Candidatus Avidehalobacter</taxon>
    </lineage>
</organism>
<name>A0A9D1HJQ5_9FIRM</name>